<dbReference type="Pfam" id="PF00149">
    <property type="entry name" value="Metallophos"/>
    <property type="match status" value="1"/>
</dbReference>
<dbReference type="Proteomes" id="UP001202479">
    <property type="component" value="Unassembled WGS sequence"/>
</dbReference>
<dbReference type="PANTHER" id="PTHR32440:SF0">
    <property type="entry name" value="PHOSPHATASE DCR2-RELATED"/>
    <property type="match status" value="1"/>
</dbReference>
<dbReference type="RefSeq" id="XP_049178114.1">
    <property type="nucleotide sequence ID" value="XM_049326246.1"/>
</dbReference>
<dbReference type="InterPro" id="IPR029052">
    <property type="entry name" value="Metallo-depent_PP-like"/>
</dbReference>
<evidence type="ECO:0000256" key="2">
    <source>
        <dbReference type="SAM" id="Phobius"/>
    </source>
</evidence>
<evidence type="ECO:0000313" key="5">
    <source>
        <dbReference type="Proteomes" id="UP001202479"/>
    </source>
</evidence>
<dbReference type="AlphaFoldDB" id="A0AAI9SSG1"/>
<dbReference type="GO" id="GO:0005737">
    <property type="term" value="C:cytoplasm"/>
    <property type="evidence" value="ECO:0007669"/>
    <property type="project" value="TreeGrafter"/>
</dbReference>
<reference evidence="4" key="1">
    <citation type="journal article" date="2022" name="DNA Res.">
        <title>Genome analysis of five recently described species of the CUG-Ser clade uncovers Candida theae as a new hybrid lineage with pathogenic potential in the Candida parapsilosis species complex.</title>
        <authorList>
            <person name="Mixao V."/>
            <person name="Del Olmo V."/>
            <person name="Hegedusova E."/>
            <person name="Saus E."/>
            <person name="Pryszcz L."/>
            <person name="Cillingova A."/>
            <person name="Nosek J."/>
            <person name="Gabaldon T."/>
        </authorList>
    </citation>
    <scope>NUCLEOTIDE SEQUENCE</scope>
    <source>
        <strain evidence="4">CBS 10844</strain>
    </source>
</reference>
<dbReference type="InterPro" id="IPR004843">
    <property type="entry name" value="Calcineurin-like_PHP"/>
</dbReference>
<gene>
    <name evidence="4" type="ORF">KGF56_004773</name>
</gene>
<evidence type="ECO:0000259" key="3">
    <source>
        <dbReference type="Pfam" id="PF00149"/>
    </source>
</evidence>
<sequence>MLTKRLFRVVSYFLFILFTVSVLLLFANKHEIIELNKYVPFDYFSSAAPAFFQPPPNSFLLDIAIKNCYAYNYNNANCGKPDANSGKYGDLSDSNGGWIRLKKDLSLGKSWFKKQMLSVKKLDSTQFQNLLRDKLVEDSVIIDFAVYDSIDDSKIKGNSLKLPLKIIESFNGIQSSNDDSNLIAPEEEEEQTEKHNAQTEEERIEEERQREEIKEKQEKEEKEQKEKAEEAKKLLESEQEFSKEKQVEEGENSNIEKRSEMEAKESLEKTNLYIPTMKEVSERGWTYKSNGIWTRYGSHNKETAINAVDILFGYEATELRPNWKLLKKKINGISSESDLPAYLSFRRGPKLDYKKKYYTPLKMNKDDQFKILQVADLHFSTGYGKCLDPVPTESAKGCKADSRTLKFINEVLDIEKPDMVVLTGDQIFGETSPDSESSVFKALSPYVKRKIPFAIVMGNHDAEGSMKAKDMMGLYSDLPYSLAAMGPEEIDGYGNYIITVPGKSSDSVALSFYFVDSHSYSSNPKAYPGYDWIKESQLVYMKEEAASLKEGIRKFEKETVTDGSKTITKKSLSMAFFHIPLPEYKNIKQPMVGEHLEAVISPRYNSGARSVFQEIGVKAISVGHDHCNDYCLLDQKDADTAGDNDGNRIWLCYGGGVGLGGYGGYGGYVRRLRIYSFDTARGEIKTWKRAENEPGKKIDEQILASDGEVVNS</sequence>
<organism evidence="4 5">
    <name type="scientific">Candida oxycetoniae</name>
    <dbReference type="NCBI Taxonomy" id="497107"/>
    <lineage>
        <taxon>Eukaryota</taxon>
        <taxon>Fungi</taxon>
        <taxon>Dikarya</taxon>
        <taxon>Ascomycota</taxon>
        <taxon>Saccharomycotina</taxon>
        <taxon>Pichiomycetes</taxon>
        <taxon>Debaryomycetaceae</taxon>
        <taxon>Candida/Lodderomyces clade</taxon>
        <taxon>Candida</taxon>
    </lineage>
</organism>
<name>A0AAI9SSG1_9ASCO</name>
<feature type="region of interest" description="Disordered" evidence="1">
    <location>
        <begin position="185"/>
        <end position="263"/>
    </location>
</feature>
<dbReference type="CDD" id="cd07383">
    <property type="entry name" value="MPP_Dcr2"/>
    <property type="match status" value="1"/>
</dbReference>
<keyword evidence="2" id="KW-0472">Membrane</keyword>
<protein>
    <submittedName>
        <fullName evidence="4">DCR2</fullName>
    </submittedName>
</protein>
<dbReference type="EMBL" id="JAHUZD010000149">
    <property type="protein sequence ID" value="KAI3402365.2"/>
    <property type="molecule type" value="Genomic_DNA"/>
</dbReference>
<dbReference type="SUPFAM" id="SSF56300">
    <property type="entry name" value="Metallo-dependent phosphatases"/>
    <property type="match status" value="1"/>
</dbReference>
<dbReference type="GeneID" id="73382386"/>
<dbReference type="GO" id="GO:0004721">
    <property type="term" value="F:phosphoprotein phosphatase activity"/>
    <property type="evidence" value="ECO:0007669"/>
    <property type="project" value="TreeGrafter"/>
</dbReference>
<feature type="compositionally biased region" description="Basic and acidic residues" evidence="1">
    <location>
        <begin position="192"/>
        <end position="263"/>
    </location>
</feature>
<proteinExistence type="predicted"/>
<keyword evidence="2" id="KW-1133">Transmembrane helix</keyword>
<evidence type="ECO:0000256" key="1">
    <source>
        <dbReference type="SAM" id="MobiDB-lite"/>
    </source>
</evidence>
<dbReference type="Gene3D" id="3.60.21.10">
    <property type="match status" value="1"/>
</dbReference>
<keyword evidence="5" id="KW-1185">Reference proteome</keyword>
<accession>A0AAI9SSG1</accession>
<feature type="domain" description="Calcineurin-like phosphoesterase" evidence="3">
    <location>
        <begin position="369"/>
        <end position="627"/>
    </location>
</feature>
<feature type="transmembrane region" description="Helical" evidence="2">
    <location>
        <begin position="9"/>
        <end position="27"/>
    </location>
</feature>
<dbReference type="PANTHER" id="PTHR32440">
    <property type="entry name" value="PHOSPHATASE DCR2-RELATED-RELATED"/>
    <property type="match status" value="1"/>
</dbReference>
<keyword evidence="2" id="KW-0812">Transmembrane</keyword>
<evidence type="ECO:0000313" key="4">
    <source>
        <dbReference type="EMBL" id="KAI3402365.2"/>
    </source>
</evidence>
<comment type="caution">
    <text evidence="4">The sequence shown here is derived from an EMBL/GenBank/DDBJ whole genome shotgun (WGS) entry which is preliminary data.</text>
</comment>